<keyword evidence="2 12" id="KW-0235">DNA replication</keyword>
<feature type="binding site" evidence="12">
    <location>
        <position position="558"/>
    </location>
    <ligand>
        <name>Zn(2+)</name>
        <dbReference type="ChEBI" id="CHEBI:29105"/>
        <label>1</label>
    </ligand>
</feature>
<feature type="binding site" evidence="12">
    <location>
        <position position="527"/>
    </location>
    <ligand>
        <name>Zn(2+)</name>
        <dbReference type="ChEBI" id="CHEBI:29105"/>
        <label>2</label>
    </ligand>
</feature>
<dbReference type="PROSITE" id="PS51192">
    <property type="entry name" value="HELICASE_ATP_BIND_1"/>
    <property type="match status" value="1"/>
</dbReference>
<keyword evidence="10 12" id="KW-0413">Isomerase</keyword>
<keyword evidence="4 12" id="KW-0547">Nucleotide-binding</keyword>
<keyword evidence="3 12" id="KW-0479">Metal-binding</keyword>
<dbReference type="AlphaFoldDB" id="A0A445MZQ3"/>
<evidence type="ECO:0000313" key="14">
    <source>
        <dbReference type="EMBL" id="SPD74957.1"/>
    </source>
</evidence>
<evidence type="ECO:0000256" key="6">
    <source>
        <dbReference type="ARBA" id="ARBA00022806"/>
    </source>
</evidence>
<dbReference type="InterPro" id="IPR041236">
    <property type="entry name" value="PriA_C"/>
</dbReference>
<dbReference type="CDD" id="cd17929">
    <property type="entry name" value="DEXHc_priA"/>
    <property type="match status" value="1"/>
</dbReference>
<evidence type="ECO:0000256" key="2">
    <source>
        <dbReference type="ARBA" id="ARBA00022705"/>
    </source>
</evidence>
<name>A0A445MZQ3_9BACT</name>
<protein>
    <recommendedName>
        <fullName evidence="12">Replication restart protein PriA</fullName>
    </recommendedName>
    <alternativeName>
        <fullName evidence="12">ATP-dependent DNA helicase PriA</fullName>
        <ecNumber evidence="12">5.6.2.4</ecNumber>
    </alternativeName>
    <alternativeName>
        <fullName evidence="12">DNA 3'-5' helicase PriA</fullName>
    </alternativeName>
</protein>
<feature type="binding site" evidence="12">
    <location>
        <position position="555"/>
    </location>
    <ligand>
        <name>Zn(2+)</name>
        <dbReference type="ChEBI" id="CHEBI:29105"/>
        <label>1</label>
    </ligand>
</feature>
<dbReference type="PANTHER" id="PTHR30580">
    <property type="entry name" value="PRIMOSOMAL PROTEIN N"/>
    <property type="match status" value="1"/>
</dbReference>
<dbReference type="GO" id="GO:0008270">
    <property type="term" value="F:zinc ion binding"/>
    <property type="evidence" value="ECO:0007669"/>
    <property type="project" value="UniProtKB-UniRule"/>
</dbReference>
<dbReference type="GO" id="GO:0006310">
    <property type="term" value="P:DNA recombination"/>
    <property type="evidence" value="ECO:0007669"/>
    <property type="project" value="InterPro"/>
</dbReference>
<dbReference type="InterPro" id="IPR041222">
    <property type="entry name" value="PriA_3primeBD"/>
</dbReference>
<dbReference type="InterPro" id="IPR027417">
    <property type="entry name" value="P-loop_NTPase"/>
</dbReference>
<evidence type="ECO:0000256" key="3">
    <source>
        <dbReference type="ARBA" id="ARBA00022723"/>
    </source>
</evidence>
<gene>
    <name evidence="12 14" type="primary">priA</name>
    <name evidence="14" type="ORF">PITCH_A390054</name>
</gene>
<reference evidence="14" key="1">
    <citation type="submission" date="2018-01" db="EMBL/GenBank/DDBJ databases">
        <authorList>
            <person name="Regsiter A."/>
            <person name="William W."/>
        </authorList>
    </citation>
    <scope>NUCLEOTIDE SEQUENCE</scope>
    <source>
        <strain evidence="14">TRIP AH-1</strain>
    </source>
</reference>
<dbReference type="GO" id="GO:0016887">
    <property type="term" value="F:ATP hydrolysis activity"/>
    <property type="evidence" value="ECO:0007669"/>
    <property type="project" value="RHEA"/>
</dbReference>
<dbReference type="GO" id="GO:1990077">
    <property type="term" value="C:primosome complex"/>
    <property type="evidence" value="ECO:0007669"/>
    <property type="project" value="UniProtKB-UniRule"/>
</dbReference>
<keyword evidence="6 12" id="KW-0347">Helicase</keyword>
<feature type="binding site" evidence="12">
    <location>
        <position position="515"/>
    </location>
    <ligand>
        <name>Zn(2+)</name>
        <dbReference type="ChEBI" id="CHEBI:29105"/>
        <label>1</label>
    </ligand>
</feature>
<comment type="catalytic activity">
    <reaction evidence="12">
        <text>Couples ATP hydrolysis with the unwinding of duplex DNA by translocating in the 3'-5' direction.</text>
        <dbReference type="EC" id="5.6.2.4"/>
    </reaction>
</comment>
<organism evidence="14">
    <name type="scientific">uncultured Desulfobacterium sp</name>
    <dbReference type="NCBI Taxonomy" id="201089"/>
    <lineage>
        <taxon>Bacteria</taxon>
        <taxon>Pseudomonadati</taxon>
        <taxon>Thermodesulfobacteriota</taxon>
        <taxon>Desulfobacteria</taxon>
        <taxon>Desulfobacterales</taxon>
        <taxon>Desulfobacteriaceae</taxon>
        <taxon>Desulfobacterium</taxon>
        <taxon>environmental samples</taxon>
    </lineage>
</organism>
<dbReference type="CDD" id="cd18804">
    <property type="entry name" value="SF2_C_priA"/>
    <property type="match status" value="1"/>
</dbReference>
<comment type="function">
    <text evidence="12">Initiates the restart of stalled replication forks, which reloads the replicative helicase on sites other than the origin of replication. Recognizes and binds to abandoned replication forks and remodels them to uncover a helicase loading site. Promotes assembly of the primosome at these replication forks.</text>
</comment>
<evidence type="ECO:0000256" key="9">
    <source>
        <dbReference type="ARBA" id="ARBA00023125"/>
    </source>
</evidence>
<dbReference type="InterPro" id="IPR042115">
    <property type="entry name" value="PriA_3primeBD_sf"/>
</dbReference>
<dbReference type="Pfam" id="PF00270">
    <property type="entry name" value="DEAD"/>
    <property type="match status" value="1"/>
</dbReference>
<dbReference type="GO" id="GO:0006302">
    <property type="term" value="P:double-strand break repair"/>
    <property type="evidence" value="ECO:0007669"/>
    <property type="project" value="InterPro"/>
</dbReference>
<evidence type="ECO:0000256" key="8">
    <source>
        <dbReference type="ARBA" id="ARBA00022840"/>
    </source>
</evidence>
<evidence type="ECO:0000259" key="13">
    <source>
        <dbReference type="PROSITE" id="PS51192"/>
    </source>
</evidence>
<dbReference type="Gene3D" id="3.40.1440.60">
    <property type="entry name" value="PriA, 3(prime) DNA-binding domain"/>
    <property type="match status" value="1"/>
</dbReference>
<dbReference type="Gene3D" id="3.40.50.300">
    <property type="entry name" value="P-loop containing nucleotide triphosphate hydrolases"/>
    <property type="match status" value="2"/>
</dbReference>
<evidence type="ECO:0000256" key="10">
    <source>
        <dbReference type="ARBA" id="ARBA00023235"/>
    </source>
</evidence>
<dbReference type="EMBL" id="OJIN01000180">
    <property type="protein sequence ID" value="SPD74957.1"/>
    <property type="molecule type" value="Genomic_DNA"/>
</dbReference>
<evidence type="ECO:0000256" key="12">
    <source>
        <dbReference type="HAMAP-Rule" id="MF_00983"/>
    </source>
</evidence>
<keyword evidence="1 12" id="KW-0639">Primosome</keyword>
<sequence>MPTTPAASLRIAVSLPVRNTFSYAVPKELKAVAEIGRRVTVPFQGLEVTGYILGKSLAYEHNELKEVTEVLDDEPLFYPQIVPFFEWVADYYVYPIGKVIQSVLPGGLNKKSFKVASLTETGHEALLRLPPHYDEIKILAWIKDNPDKRLPFSFSEVEPLKKRGWLIITEGTCRRHARPLMRRFIRLKERADLDDVQVKKGRGTGAKNEMEFFEAIGHGDPVLLCDLTAKFSNAGRLVNKWVKAGLLETGMSPVFRNPAGEIITQTAPPLELYDQQVKVLSHIRRCLDRKTFSTCLLHGVTGSGKTEVYLRAIEYALAHGRQAILLTPEISLAAYMEGIFRSRLGDRVIIYHSGLSPGERYDQWRRIARGEADLVIGARSALFAPLPRLGLIMVDEEHDTSYKQDAAPRYQGRDAAVVRCKMEGALAILGSGTPSIQSFQNCLNRKYHLLVMSDRVEKRPLPDIEIVDMRPPRDKPFHIPVISRRLKKAIEDNLASGNQTLLFLNRRGFHRMYVCRSCGKPVSCPHCDVGLTYHLEEDRLVCHYCGFSSGTHLICPSCGYPRLRAYGFGTEKVEQDLKGLFPDAHVARMDADSTKKKGEAVGILKRFSEHKIDILVGTQMITKGYDFPMVTLVGVVAADLSLGFPDFRAAERTFQILEQVAGRAGRGEQRGRVIIQTFNPDHYAIEAAARHDFDLFFKKEKALRFQLGYPPFSRLAFLMLKGNSMEETKEACHVLTRNIMDVINRTADGAKETQVLGPVQALVSKIKGKYRWQILIKSRSALQLQNLLEEAEAMSKNILKSKGVSLAIDVDPYQMG</sequence>
<dbReference type="GO" id="GO:0043138">
    <property type="term" value="F:3'-5' DNA helicase activity"/>
    <property type="evidence" value="ECO:0007669"/>
    <property type="project" value="UniProtKB-EC"/>
</dbReference>
<keyword evidence="7 12" id="KW-0862">Zinc</keyword>
<dbReference type="NCBIfam" id="TIGR00595">
    <property type="entry name" value="priA"/>
    <property type="match status" value="1"/>
</dbReference>
<feature type="binding site" evidence="12">
    <location>
        <position position="524"/>
    </location>
    <ligand>
        <name>Zn(2+)</name>
        <dbReference type="ChEBI" id="CHEBI:29105"/>
        <label>2</label>
    </ligand>
</feature>
<evidence type="ECO:0000256" key="7">
    <source>
        <dbReference type="ARBA" id="ARBA00022833"/>
    </source>
</evidence>
<comment type="subunit">
    <text evidence="12">Component of the replication restart primosome.</text>
</comment>
<feature type="binding site" evidence="12">
    <location>
        <position position="545"/>
    </location>
    <ligand>
        <name>Zn(2+)</name>
        <dbReference type="ChEBI" id="CHEBI:29105"/>
        <label>2</label>
    </ligand>
</feature>
<dbReference type="GO" id="GO:0006270">
    <property type="term" value="P:DNA replication initiation"/>
    <property type="evidence" value="ECO:0007669"/>
    <property type="project" value="TreeGrafter"/>
</dbReference>
<dbReference type="SMART" id="SM00490">
    <property type="entry name" value="HELICc"/>
    <property type="match status" value="1"/>
</dbReference>
<feature type="domain" description="Helicase ATP-binding" evidence="13">
    <location>
        <begin position="286"/>
        <end position="452"/>
    </location>
</feature>
<dbReference type="GO" id="GO:0006269">
    <property type="term" value="P:DNA replication, synthesis of primer"/>
    <property type="evidence" value="ECO:0007669"/>
    <property type="project" value="UniProtKB-KW"/>
</dbReference>
<evidence type="ECO:0000256" key="5">
    <source>
        <dbReference type="ARBA" id="ARBA00022801"/>
    </source>
</evidence>
<keyword evidence="8 12" id="KW-0067">ATP-binding</keyword>
<dbReference type="InterPro" id="IPR014001">
    <property type="entry name" value="Helicase_ATP-bd"/>
</dbReference>
<dbReference type="SUPFAM" id="SSF52540">
    <property type="entry name" value="P-loop containing nucleoside triphosphate hydrolases"/>
    <property type="match status" value="2"/>
</dbReference>
<dbReference type="Pfam" id="PF00271">
    <property type="entry name" value="Helicase_C"/>
    <property type="match status" value="1"/>
</dbReference>
<keyword evidence="9 12" id="KW-0238">DNA-binding</keyword>
<feature type="binding site" evidence="12">
    <location>
        <position position="542"/>
    </location>
    <ligand>
        <name>Zn(2+)</name>
        <dbReference type="ChEBI" id="CHEBI:29105"/>
        <label>2</label>
    </ligand>
</feature>
<dbReference type="PANTHER" id="PTHR30580:SF0">
    <property type="entry name" value="PRIMOSOMAL PROTEIN N"/>
    <property type="match status" value="1"/>
</dbReference>
<evidence type="ECO:0000256" key="11">
    <source>
        <dbReference type="ARBA" id="ARBA00048988"/>
    </source>
</evidence>
<comment type="cofactor">
    <cofactor evidence="12">
        <name>Zn(2+)</name>
        <dbReference type="ChEBI" id="CHEBI:29105"/>
    </cofactor>
    <text evidence="12">Binds 2 zinc ions per subunit.</text>
</comment>
<keyword evidence="5 12" id="KW-0378">Hydrolase</keyword>
<dbReference type="Pfam" id="PF17764">
    <property type="entry name" value="PriA_3primeBD"/>
    <property type="match status" value="1"/>
</dbReference>
<evidence type="ECO:0000256" key="4">
    <source>
        <dbReference type="ARBA" id="ARBA00022741"/>
    </source>
</evidence>
<comment type="similarity">
    <text evidence="12">Belongs to the helicase family. PriA subfamily.</text>
</comment>
<dbReference type="InterPro" id="IPR040498">
    <property type="entry name" value="PriA_CRR"/>
</dbReference>
<evidence type="ECO:0000256" key="1">
    <source>
        <dbReference type="ARBA" id="ARBA00022515"/>
    </source>
</evidence>
<dbReference type="Pfam" id="PF18074">
    <property type="entry name" value="PriA_C"/>
    <property type="match status" value="1"/>
</dbReference>
<dbReference type="SMART" id="SM00487">
    <property type="entry name" value="DEXDc"/>
    <property type="match status" value="1"/>
</dbReference>
<dbReference type="Pfam" id="PF18319">
    <property type="entry name" value="Zn_ribbon_PriA"/>
    <property type="match status" value="1"/>
</dbReference>
<dbReference type="GO" id="GO:0003677">
    <property type="term" value="F:DNA binding"/>
    <property type="evidence" value="ECO:0007669"/>
    <property type="project" value="UniProtKB-UniRule"/>
</dbReference>
<proteinExistence type="inferred from homology"/>
<dbReference type="InterPro" id="IPR011545">
    <property type="entry name" value="DEAD/DEAH_box_helicase_dom"/>
</dbReference>
<dbReference type="EC" id="5.6.2.4" evidence="12"/>
<dbReference type="FunFam" id="3.40.50.300:FF:000489">
    <property type="entry name" value="Primosome assembly protein PriA"/>
    <property type="match status" value="1"/>
</dbReference>
<dbReference type="InterPro" id="IPR005259">
    <property type="entry name" value="PriA"/>
</dbReference>
<comment type="catalytic activity">
    <reaction evidence="11 12">
        <text>ATP + H2O = ADP + phosphate + H(+)</text>
        <dbReference type="Rhea" id="RHEA:13065"/>
        <dbReference type="ChEBI" id="CHEBI:15377"/>
        <dbReference type="ChEBI" id="CHEBI:15378"/>
        <dbReference type="ChEBI" id="CHEBI:30616"/>
        <dbReference type="ChEBI" id="CHEBI:43474"/>
        <dbReference type="ChEBI" id="CHEBI:456216"/>
        <dbReference type="EC" id="5.6.2.4"/>
    </reaction>
</comment>
<dbReference type="GO" id="GO:0005524">
    <property type="term" value="F:ATP binding"/>
    <property type="evidence" value="ECO:0007669"/>
    <property type="project" value="UniProtKB-UniRule"/>
</dbReference>
<dbReference type="FunFam" id="3.40.1440.60:FF:000001">
    <property type="entry name" value="Primosomal protein N"/>
    <property type="match status" value="1"/>
</dbReference>
<feature type="binding site" evidence="12">
    <location>
        <position position="518"/>
    </location>
    <ligand>
        <name>Zn(2+)</name>
        <dbReference type="ChEBI" id="CHEBI:29105"/>
        <label>1</label>
    </ligand>
</feature>
<dbReference type="InterPro" id="IPR001650">
    <property type="entry name" value="Helicase_C-like"/>
</dbReference>
<accession>A0A445MZQ3</accession>
<dbReference type="HAMAP" id="MF_00983">
    <property type="entry name" value="PriA"/>
    <property type="match status" value="1"/>
</dbReference>